<dbReference type="AlphaFoldDB" id="A0A9W9TWJ6"/>
<reference evidence="1" key="2">
    <citation type="journal article" date="2023" name="IMA Fungus">
        <title>Comparative genomic study of the Penicillium genus elucidates a diverse pangenome and 15 lateral gene transfer events.</title>
        <authorList>
            <person name="Petersen C."/>
            <person name="Sorensen T."/>
            <person name="Nielsen M.R."/>
            <person name="Sondergaard T.E."/>
            <person name="Sorensen J.L."/>
            <person name="Fitzpatrick D.A."/>
            <person name="Frisvad J.C."/>
            <person name="Nielsen K.L."/>
        </authorList>
    </citation>
    <scope>NUCLEOTIDE SEQUENCE</scope>
    <source>
        <strain evidence="1">IBT 19713</strain>
    </source>
</reference>
<evidence type="ECO:0000313" key="1">
    <source>
        <dbReference type="EMBL" id="KAJ5246220.1"/>
    </source>
</evidence>
<dbReference type="Proteomes" id="UP001150941">
    <property type="component" value="Unassembled WGS sequence"/>
</dbReference>
<dbReference type="OrthoDB" id="4760831at2759"/>
<gene>
    <name evidence="1" type="ORF">N7468_001203</name>
</gene>
<organism evidence="1 2">
    <name type="scientific">Penicillium chermesinum</name>
    <dbReference type="NCBI Taxonomy" id="63820"/>
    <lineage>
        <taxon>Eukaryota</taxon>
        <taxon>Fungi</taxon>
        <taxon>Dikarya</taxon>
        <taxon>Ascomycota</taxon>
        <taxon>Pezizomycotina</taxon>
        <taxon>Eurotiomycetes</taxon>
        <taxon>Eurotiomycetidae</taxon>
        <taxon>Eurotiales</taxon>
        <taxon>Aspergillaceae</taxon>
        <taxon>Penicillium</taxon>
    </lineage>
</organism>
<dbReference type="GeneID" id="83197803"/>
<dbReference type="EMBL" id="JAPQKS010000002">
    <property type="protein sequence ID" value="KAJ5246220.1"/>
    <property type="molecule type" value="Genomic_DNA"/>
</dbReference>
<reference evidence="1" key="1">
    <citation type="submission" date="2022-11" db="EMBL/GenBank/DDBJ databases">
        <authorList>
            <person name="Petersen C."/>
        </authorList>
    </citation>
    <scope>NUCLEOTIDE SEQUENCE</scope>
    <source>
        <strain evidence="1">IBT 19713</strain>
    </source>
</reference>
<name>A0A9W9TWJ6_9EURO</name>
<proteinExistence type="predicted"/>
<sequence>MAPLTKEQFHAIITKAAKHRTSAYDYCASLSVFWEHNDVSAAADVHNFQQMLSTLNLPAAEELTIQSDDHTPGWTLQARTRAILKRAKDAPGRALVLLHYTGHAYPLNDILWAQENNQRNSSRMSLDRYFLSHSDGEETLFTDADAVDVVYVLDCCYAHKALKALSTDSRLVEVIAATDANMPGALGYPRDTLTGKLRGEIARRICDGHKYVEVADLIQTLRANSPVVKPSHGLRKGIGSVCLPLTGLAQTDPKTLSPSLRALFSVHVTDDMSPKQIEELVIWIGSLPPAFQISLDGVYQTQ</sequence>
<evidence type="ECO:0008006" key="3">
    <source>
        <dbReference type="Google" id="ProtNLM"/>
    </source>
</evidence>
<accession>A0A9W9TWJ6</accession>
<dbReference type="RefSeq" id="XP_058333641.1">
    <property type="nucleotide sequence ID" value="XM_058470500.1"/>
</dbReference>
<keyword evidence="2" id="KW-1185">Reference proteome</keyword>
<evidence type="ECO:0000313" key="2">
    <source>
        <dbReference type="Proteomes" id="UP001150941"/>
    </source>
</evidence>
<protein>
    <recommendedName>
        <fullName evidence="3">Caspase domain-containing protein</fullName>
    </recommendedName>
</protein>
<dbReference type="Gene3D" id="3.40.50.1460">
    <property type="match status" value="1"/>
</dbReference>
<comment type="caution">
    <text evidence="1">The sequence shown here is derived from an EMBL/GenBank/DDBJ whole genome shotgun (WGS) entry which is preliminary data.</text>
</comment>